<protein>
    <recommendedName>
        <fullName evidence="1">Trimeric autotransporter adhesin YadA-like head domain-containing protein</fullName>
    </recommendedName>
</protein>
<accession>A0A3D9DKW9</accession>
<feature type="domain" description="Trimeric autotransporter adhesin YadA-like head" evidence="1">
    <location>
        <begin position="237"/>
        <end position="263"/>
    </location>
</feature>
<keyword evidence="3" id="KW-1185">Reference proteome</keyword>
<gene>
    <name evidence="2" type="ORF">DRF60_09430</name>
</gene>
<feature type="domain" description="Trimeric autotransporter adhesin YadA-like head" evidence="1">
    <location>
        <begin position="307"/>
        <end position="332"/>
    </location>
</feature>
<dbReference type="RefSeq" id="WP_116011846.1">
    <property type="nucleotide sequence ID" value="NZ_QNUH01000006.1"/>
</dbReference>
<sequence length="459" mass="46753">MQSKLKLQLVLLFSLITHFISAQVGIGLPEPDSSAMLHIWSKNKGVLFPSVSLASNIDQVTIQNPAEGLIVWNNGQGSLTETGFYYWNKGKWNMLATIPGTNGNGAGGGSVAPFSAWSSSATNSGNSGGANTNLSLGTNTSDDLIFKVNSTTVGHLGVNNSISFGMASHAAQNGIALGNSSSAYQGIAIGTNTSVTANESVALGANTKISGYQSTAVGFNAKVTMNEATAIGNNAEASGFQSIAAGYNAKTTTNDATALGKNSTAAGFQSTAIGYNAKTSSNSETAVGYNTMTNNQNSTAIGSGANALGQFSSAIGYGAATSQANAIAIGNNNANVGIGTGFPNTSAKLDVNGGYKLGEKGSVQKNQISFEAWPSVSVNNLPPGKSVTLEIPVPANMQPGSVRAAIIVSPAGDFAGNTSFSVSNPRMTSTTSVTINLTNISGGPESLYSGHFYVMINEF</sequence>
<evidence type="ECO:0000259" key="1">
    <source>
        <dbReference type="Pfam" id="PF05658"/>
    </source>
</evidence>
<comment type="caution">
    <text evidence="2">The sequence shown here is derived from an EMBL/GenBank/DDBJ whole genome shotgun (WGS) entry which is preliminary data.</text>
</comment>
<feature type="domain" description="Trimeric autotransporter adhesin YadA-like head" evidence="1">
    <location>
        <begin position="182"/>
        <end position="207"/>
    </location>
</feature>
<dbReference type="Gene3D" id="2.150.10.10">
    <property type="entry name" value="Serralysin-like metalloprotease, C-terminal"/>
    <property type="match status" value="2"/>
</dbReference>
<proteinExistence type="predicted"/>
<organism evidence="2 3">
    <name type="scientific">Chryseobacterium elymi</name>
    <dbReference type="NCBI Taxonomy" id="395936"/>
    <lineage>
        <taxon>Bacteria</taxon>
        <taxon>Pseudomonadati</taxon>
        <taxon>Bacteroidota</taxon>
        <taxon>Flavobacteriia</taxon>
        <taxon>Flavobacteriales</taxon>
        <taxon>Weeksellaceae</taxon>
        <taxon>Chryseobacterium group</taxon>
        <taxon>Chryseobacterium</taxon>
    </lineage>
</organism>
<name>A0A3D9DKW9_9FLAO</name>
<dbReference type="AlphaFoldDB" id="A0A3D9DKW9"/>
<dbReference type="Proteomes" id="UP000257030">
    <property type="component" value="Unassembled WGS sequence"/>
</dbReference>
<dbReference type="InterPro" id="IPR008640">
    <property type="entry name" value="Adhesin_Head_dom"/>
</dbReference>
<dbReference type="InterPro" id="IPR011049">
    <property type="entry name" value="Serralysin-like_metalloprot_C"/>
</dbReference>
<dbReference type="GO" id="GO:0019867">
    <property type="term" value="C:outer membrane"/>
    <property type="evidence" value="ECO:0007669"/>
    <property type="project" value="InterPro"/>
</dbReference>
<evidence type="ECO:0000313" key="3">
    <source>
        <dbReference type="Proteomes" id="UP000257030"/>
    </source>
</evidence>
<feature type="domain" description="Trimeric autotransporter adhesin YadA-like head" evidence="1">
    <location>
        <begin position="210"/>
        <end position="235"/>
    </location>
</feature>
<dbReference type="CDD" id="cd12820">
    <property type="entry name" value="LbR_YadA-like"/>
    <property type="match status" value="1"/>
</dbReference>
<dbReference type="OrthoDB" id="1247310at2"/>
<dbReference type="Pfam" id="PF05658">
    <property type="entry name" value="YadA_head"/>
    <property type="match status" value="5"/>
</dbReference>
<feature type="domain" description="Trimeric autotransporter adhesin YadA-like head" evidence="1">
    <location>
        <begin position="265"/>
        <end position="291"/>
    </location>
</feature>
<dbReference type="EMBL" id="QNUH01000006">
    <property type="protein sequence ID" value="REC78657.1"/>
    <property type="molecule type" value="Genomic_DNA"/>
</dbReference>
<dbReference type="SUPFAM" id="SSF101967">
    <property type="entry name" value="Adhesin YadA, collagen-binding domain"/>
    <property type="match status" value="1"/>
</dbReference>
<reference evidence="2 3" key="1">
    <citation type="journal article" date="2010" name="Syst. Appl. Microbiol.">
        <title>Four new species of Chryseobacterium from the rhizosphere of coastal sand dune plants, Chryseobacterium elymi sp. nov., Chryseobacterium hagamense sp. nov., Chryseobacterium lathyri sp. nov. and Chryseobacterium rhizosphaerae sp. nov.</title>
        <authorList>
            <person name="Cho S.H."/>
            <person name="Lee K.S."/>
            <person name="Shin D.S."/>
            <person name="Han J.H."/>
            <person name="Park K.S."/>
            <person name="Lee C.H."/>
            <person name="Park K.H."/>
            <person name="Kim S.B."/>
        </authorList>
    </citation>
    <scope>NUCLEOTIDE SEQUENCE [LARGE SCALE GENOMIC DNA]</scope>
    <source>
        <strain evidence="2 3">KCTC 22547</strain>
    </source>
</reference>
<evidence type="ECO:0000313" key="2">
    <source>
        <dbReference type="EMBL" id="REC78657.1"/>
    </source>
</evidence>